<accession>A0A974HIB5</accession>
<feature type="transmembrane region" description="Helical" evidence="1">
    <location>
        <begin position="20"/>
        <end position="41"/>
    </location>
</feature>
<dbReference type="Proteomes" id="UP000694892">
    <property type="component" value="Chromosome 5S"/>
</dbReference>
<dbReference type="EMBL" id="CM004475">
    <property type="protein sequence ID" value="OCT79127.1"/>
    <property type="molecule type" value="Genomic_DNA"/>
</dbReference>
<evidence type="ECO:0000256" key="1">
    <source>
        <dbReference type="SAM" id="Phobius"/>
    </source>
</evidence>
<proteinExistence type="predicted"/>
<name>A0A974HIB5_XENLA</name>
<reference evidence="3" key="1">
    <citation type="journal article" date="2016" name="Nature">
        <title>Genome evolution in the allotetraploid frog Xenopus laevis.</title>
        <authorList>
            <person name="Session A.M."/>
            <person name="Uno Y."/>
            <person name="Kwon T."/>
            <person name="Chapman J.A."/>
            <person name="Toyoda A."/>
            <person name="Takahashi S."/>
            <person name="Fukui A."/>
            <person name="Hikosaka A."/>
            <person name="Suzuki A."/>
            <person name="Kondo M."/>
            <person name="van Heeringen S.J."/>
            <person name="Quigley I."/>
            <person name="Heinz S."/>
            <person name="Ogino H."/>
            <person name="Ochi H."/>
            <person name="Hellsten U."/>
            <person name="Lyons J.B."/>
            <person name="Simakov O."/>
            <person name="Putnam N."/>
            <person name="Stites J."/>
            <person name="Kuroki Y."/>
            <person name="Tanaka T."/>
            <person name="Michiue T."/>
            <person name="Watanabe M."/>
            <person name="Bogdanovic O."/>
            <person name="Lister R."/>
            <person name="Georgiou G."/>
            <person name="Paranjpe S.S."/>
            <person name="van Kruijsbergen I."/>
            <person name="Shu S."/>
            <person name="Carlson J."/>
            <person name="Kinoshita T."/>
            <person name="Ohta Y."/>
            <person name="Mawaribuchi S."/>
            <person name="Jenkins J."/>
            <person name="Grimwood J."/>
            <person name="Schmutz J."/>
            <person name="Mitros T."/>
            <person name="Mozaffari S.V."/>
            <person name="Suzuki Y."/>
            <person name="Haramoto Y."/>
            <person name="Yamamoto T.S."/>
            <person name="Takagi C."/>
            <person name="Heald R."/>
            <person name="Miller K."/>
            <person name="Haudenschild C."/>
            <person name="Kitzman J."/>
            <person name="Nakayama T."/>
            <person name="Izutsu Y."/>
            <person name="Robert J."/>
            <person name="Fortriede J."/>
            <person name="Burns K."/>
            <person name="Lotay V."/>
            <person name="Karimi K."/>
            <person name="Yasuoka Y."/>
            <person name="Dichmann D.S."/>
            <person name="Flajnik M.F."/>
            <person name="Houston D.W."/>
            <person name="Shendure J."/>
            <person name="DuPasquier L."/>
            <person name="Vize P.D."/>
            <person name="Zorn A.M."/>
            <person name="Ito M."/>
            <person name="Marcotte E.M."/>
            <person name="Wallingford J.B."/>
            <person name="Ito Y."/>
            <person name="Asashima M."/>
            <person name="Ueno N."/>
            <person name="Matsuda Y."/>
            <person name="Veenstra G.J."/>
            <person name="Fujiyama A."/>
            <person name="Harland R.M."/>
            <person name="Taira M."/>
            <person name="Rokhsar D.S."/>
        </authorList>
    </citation>
    <scope>NUCLEOTIDE SEQUENCE [LARGE SCALE GENOMIC DNA]</scope>
    <source>
        <strain evidence="3">J</strain>
    </source>
</reference>
<sequence>MSHKHGYLSFKGLSDECLSLWPVTGISGQATVNLTTIHVYLWRREQKPSDWGRDNIRGLAPVNLPCYEGAPLLCRKPML</sequence>
<keyword evidence="1" id="KW-0812">Transmembrane</keyword>
<dbReference type="AlphaFoldDB" id="A0A974HIB5"/>
<organism evidence="2 3">
    <name type="scientific">Xenopus laevis</name>
    <name type="common">African clawed frog</name>
    <dbReference type="NCBI Taxonomy" id="8355"/>
    <lineage>
        <taxon>Eukaryota</taxon>
        <taxon>Metazoa</taxon>
        <taxon>Chordata</taxon>
        <taxon>Craniata</taxon>
        <taxon>Vertebrata</taxon>
        <taxon>Euteleostomi</taxon>
        <taxon>Amphibia</taxon>
        <taxon>Batrachia</taxon>
        <taxon>Anura</taxon>
        <taxon>Pipoidea</taxon>
        <taxon>Pipidae</taxon>
        <taxon>Xenopodinae</taxon>
        <taxon>Xenopus</taxon>
        <taxon>Xenopus</taxon>
    </lineage>
</organism>
<gene>
    <name evidence="2" type="ORF">XELAEV_18030225mg</name>
</gene>
<keyword evidence="1" id="KW-1133">Transmembrane helix</keyword>
<evidence type="ECO:0000313" key="2">
    <source>
        <dbReference type="EMBL" id="OCT79127.1"/>
    </source>
</evidence>
<keyword evidence="1" id="KW-0472">Membrane</keyword>
<evidence type="ECO:0000313" key="3">
    <source>
        <dbReference type="Proteomes" id="UP000694892"/>
    </source>
</evidence>
<protein>
    <submittedName>
        <fullName evidence="2">Uncharacterized protein</fullName>
    </submittedName>
</protein>